<dbReference type="GO" id="GO:0071555">
    <property type="term" value="P:cell wall organization"/>
    <property type="evidence" value="ECO:0007669"/>
    <property type="project" value="UniProtKB-KW"/>
</dbReference>
<evidence type="ECO:0000313" key="18">
    <source>
        <dbReference type="Proteomes" id="UP000789845"/>
    </source>
</evidence>
<evidence type="ECO:0000256" key="5">
    <source>
        <dbReference type="ARBA" id="ARBA00012448"/>
    </source>
</evidence>
<evidence type="ECO:0000256" key="3">
    <source>
        <dbReference type="ARBA" id="ARBA00004752"/>
    </source>
</evidence>
<evidence type="ECO:0000256" key="6">
    <source>
        <dbReference type="ARBA" id="ARBA00022475"/>
    </source>
</evidence>
<keyword evidence="9" id="KW-0573">Peptidoglycan synthesis</keyword>
<dbReference type="InterPro" id="IPR036138">
    <property type="entry name" value="PBP_dimer_sf"/>
</dbReference>
<dbReference type="SUPFAM" id="SSF56601">
    <property type="entry name" value="beta-lactamase/transpeptidase-like"/>
    <property type="match status" value="1"/>
</dbReference>
<feature type="transmembrane region" description="Helical" evidence="14">
    <location>
        <begin position="12"/>
        <end position="31"/>
    </location>
</feature>
<dbReference type="GO" id="GO:0008360">
    <property type="term" value="P:regulation of cell shape"/>
    <property type="evidence" value="ECO:0007669"/>
    <property type="project" value="UniProtKB-KW"/>
</dbReference>
<dbReference type="GO" id="GO:0005886">
    <property type="term" value="C:plasma membrane"/>
    <property type="evidence" value="ECO:0007669"/>
    <property type="project" value="UniProtKB-SubCell"/>
</dbReference>
<dbReference type="EMBL" id="CAKJTG010000012">
    <property type="protein sequence ID" value="CAG9608718.1"/>
    <property type="molecule type" value="Genomic_DNA"/>
</dbReference>
<name>A0A9C7LBA2_9BACI</name>
<accession>A0A9C7LBA2</accession>
<comment type="pathway">
    <text evidence="3">Cell wall biogenesis; peptidoglycan biosynthesis.</text>
</comment>
<sequence length="686" mass="77882">METQKNTKKTLPFRLNILFLIVFICFSILVIKLGTLQIVKGEDFRKEISRTENHIVREPVPRGKIYDRNGRIVVDNDGKNAISYTKAKDTKQDEILEVAKKLSQLIVVKTDKLTERDLKDYWILTRPEEAVAKLTKAELSNKKLESKDLYKLQLERISTADLSKISMKEKQVASIFREMAKGYALTPQIVKNDDVKVDEIARVSENLESLPGVDVFTDWKRMYPNGDTFRSILGNISTDEEGLPANLLDYYLSRDYSRNDRVGKSQIELQYEDVLSGQKAKTEYEVGQSGKIEQSKMISEGKRGKDLVLTIDLELQKKVEEILEKQLVSGKQNGGGPFLDRAFVVMTNPKTGEVLSMSGKKLTFKNGKYEVDDYALGTFTSSYEMGSVVKGATILTGYQTGVIQPNTYLVDEPIQLASTPIKKSWRTMGRINDLEALRRSSNVYMFKTAIRSLGSEYYHMMKIPLNYDAFDTYRYYFNQFGLGVRTGIDLPSEAAGLPGSNSPNFLLDFTIGQYDTYTPMQLAQYVSTIANDGYRAKLQMVKEIREPNLESDLGQIQHSFEPVILNQVDMKDEYIKRVQEGFRQVYQESGGTATSYFGSKPYSDYNLAGKTGTAQSFYYDSEKKKLYVDEPTFNLTLVGYAPFDNPEVAFSVVVPYVKSDKHPINKLIGQDIIKAYFELKEQAPVE</sequence>
<comment type="catalytic activity">
    <reaction evidence="13">
        <text>Preferential cleavage: (Ac)2-L-Lys-D-Ala-|-D-Ala. Also transpeptidation of peptidyl-alanyl moieties that are N-acyl substituents of D-alanine.</text>
        <dbReference type="EC" id="3.4.16.4"/>
    </reaction>
</comment>
<evidence type="ECO:0000256" key="8">
    <source>
        <dbReference type="ARBA" id="ARBA00022960"/>
    </source>
</evidence>
<dbReference type="PANTHER" id="PTHR30627">
    <property type="entry name" value="PEPTIDOGLYCAN D,D-TRANSPEPTIDASE"/>
    <property type="match status" value="1"/>
</dbReference>
<evidence type="ECO:0000259" key="16">
    <source>
        <dbReference type="Pfam" id="PF03717"/>
    </source>
</evidence>
<dbReference type="PANTHER" id="PTHR30627:SF2">
    <property type="entry name" value="PEPTIDOGLYCAN D,D-TRANSPEPTIDASE MRDA"/>
    <property type="match status" value="1"/>
</dbReference>
<dbReference type="InterPro" id="IPR050515">
    <property type="entry name" value="Beta-lactam/transpept"/>
</dbReference>
<keyword evidence="11 14" id="KW-0472">Membrane</keyword>
<keyword evidence="8" id="KW-0133">Cell shape</keyword>
<organism evidence="17 18">
    <name type="scientific">Pseudoneobacillus rhizosphaerae</name>
    <dbReference type="NCBI Taxonomy" id="2880968"/>
    <lineage>
        <taxon>Bacteria</taxon>
        <taxon>Bacillati</taxon>
        <taxon>Bacillota</taxon>
        <taxon>Bacilli</taxon>
        <taxon>Bacillales</taxon>
        <taxon>Bacillaceae</taxon>
        <taxon>Pseudoneobacillus</taxon>
    </lineage>
</organism>
<evidence type="ECO:0000256" key="14">
    <source>
        <dbReference type="SAM" id="Phobius"/>
    </source>
</evidence>
<keyword evidence="18" id="KW-1185">Reference proteome</keyword>
<dbReference type="GO" id="GO:0071972">
    <property type="term" value="F:peptidoglycan L,D-transpeptidase activity"/>
    <property type="evidence" value="ECO:0007669"/>
    <property type="project" value="TreeGrafter"/>
</dbReference>
<evidence type="ECO:0000259" key="15">
    <source>
        <dbReference type="Pfam" id="PF00905"/>
    </source>
</evidence>
<dbReference type="InterPro" id="IPR001460">
    <property type="entry name" value="PCN-bd_Tpept"/>
</dbReference>
<dbReference type="GO" id="GO:0009252">
    <property type="term" value="P:peptidoglycan biosynthetic process"/>
    <property type="evidence" value="ECO:0007669"/>
    <property type="project" value="UniProtKB-KW"/>
</dbReference>
<dbReference type="Gene3D" id="3.40.710.10">
    <property type="entry name" value="DD-peptidase/beta-lactamase superfamily"/>
    <property type="match status" value="1"/>
</dbReference>
<dbReference type="Proteomes" id="UP000789845">
    <property type="component" value="Unassembled WGS sequence"/>
</dbReference>
<keyword evidence="7 14" id="KW-0812">Transmembrane</keyword>
<evidence type="ECO:0000256" key="9">
    <source>
        <dbReference type="ARBA" id="ARBA00022984"/>
    </source>
</evidence>
<dbReference type="Pfam" id="PF03717">
    <property type="entry name" value="PBP_dimer"/>
    <property type="match status" value="1"/>
</dbReference>
<comment type="caution">
    <text evidence="17">The sequence shown here is derived from an EMBL/GenBank/DDBJ whole genome shotgun (WGS) entry which is preliminary data.</text>
</comment>
<gene>
    <name evidence="17" type="primary">pbpH_2</name>
    <name evidence="17" type="ORF">NEOCIP111885_02435</name>
</gene>
<evidence type="ECO:0000313" key="17">
    <source>
        <dbReference type="EMBL" id="CAG9608718.1"/>
    </source>
</evidence>
<keyword evidence="6" id="KW-1003">Cell membrane</keyword>
<evidence type="ECO:0000256" key="4">
    <source>
        <dbReference type="ARBA" id="ARBA00007171"/>
    </source>
</evidence>
<comment type="similarity">
    <text evidence="4">Belongs to the transpeptidase family.</text>
</comment>
<evidence type="ECO:0000256" key="10">
    <source>
        <dbReference type="ARBA" id="ARBA00022989"/>
    </source>
</evidence>
<protein>
    <recommendedName>
        <fullName evidence="5">serine-type D-Ala-D-Ala carboxypeptidase</fullName>
        <ecNumber evidence="5">3.4.16.4</ecNumber>
    </recommendedName>
</protein>
<feature type="domain" description="Penicillin-binding protein transpeptidase" evidence="15">
    <location>
        <begin position="343"/>
        <end position="672"/>
    </location>
</feature>
<dbReference type="EC" id="3.4.16.4" evidence="5"/>
<evidence type="ECO:0000256" key="7">
    <source>
        <dbReference type="ARBA" id="ARBA00022692"/>
    </source>
</evidence>
<dbReference type="Pfam" id="PF00905">
    <property type="entry name" value="Transpeptidase"/>
    <property type="match status" value="1"/>
</dbReference>
<dbReference type="GO" id="GO:0009002">
    <property type="term" value="F:serine-type D-Ala-D-Ala carboxypeptidase activity"/>
    <property type="evidence" value="ECO:0007669"/>
    <property type="project" value="UniProtKB-EC"/>
</dbReference>
<dbReference type="InterPro" id="IPR012338">
    <property type="entry name" value="Beta-lactam/transpept-like"/>
</dbReference>
<keyword evidence="10 14" id="KW-1133">Transmembrane helix</keyword>
<evidence type="ECO:0000256" key="13">
    <source>
        <dbReference type="ARBA" id="ARBA00034000"/>
    </source>
</evidence>
<dbReference type="Gene3D" id="3.90.1310.10">
    <property type="entry name" value="Penicillin-binding protein 2a (Domain 2)"/>
    <property type="match status" value="1"/>
</dbReference>
<keyword evidence="12" id="KW-0961">Cell wall biogenesis/degradation</keyword>
<reference evidence="17" key="1">
    <citation type="submission" date="2021-10" db="EMBL/GenBank/DDBJ databases">
        <authorList>
            <person name="Criscuolo A."/>
        </authorList>
    </citation>
    <scope>NUCLEOTIDE SEQUENCE</scope>
    <source>
        <strain evidence="17">CIP111885</strain>
    </source>
</reference>
<dbReference type="SUPFAM" id="SSF56519">
    <property type="entry name" value="Penicillin binding protein dimerisation domain"/>
    <property type="match status" value="1"/>
</dbReference>
<feature type="domain" description="Penicillin-binding protein dimerisation" evidence="16">
    <location>
        <begin position="58"/>
        <end position="294"/>
    </location>
</feature>
<evidence type="ECO:0000256" key="11">
    <source>
        <dbReference type="ARBA" id="ARBA00023136"/>
    </source>
</evidence>
<evidence type="ECO:0000256" key="12">
    <source>
        <dbReference type="ARBA" id="ARBA00023316"/>
    </source>
</evidence>
<evidence type="ECO:0000256" key="2">
    <source>
        <dbReference type="ARBA" id="ARBA00004236"/>
    </source>
</evidence>
<dbReference type="AlphaFoldDB" id="A0A9C7LBA2"/>
<dbReference type="InterPro" id="IPR005311">
    <property type="entry name" value="PBP_dimer"/>
</dbReference>
<proteinExistence type="inferred from homology"/>
<evidence type="ECO:0000256" key="1">
    <source>
        <dbReference type="ARBA" id="ARBA00004167"/>
    </source>
</evidence>
<comment type="subcellular location">
    <subcellularLocation>
        <location evidence="2">Cell membrane</location>
    </subcellularLocation>
    <subcellularLocation>
        <location evidence="1">Membrane</location>
        <topology evidence="1">Single-pass membrane protein</topology>
    </subcellularLocation>
</comment>
<dbReference type="Gene3D" id="1.10.10.1230">
    <property type="entry name" value="Penicillin-binding protein, N-terminal non-catalytic domain, head sub-domain"/>
    <property type="match status" value="1"/>
</dbReference>
<dbReference type="GO" id="GO:0008658">
    <property type="term" value="F:penicillin binding"/>
    <property type="evidence" value="ECO:0007669"/>
    <property type="project" value="InterPro"/>
</dbReference>